<dbReference type="GO" id="GO:0004672">
    <property type="term" value="F:protein kinase activity"/>
    <property type="evidence" value="ECO:0007669"/>
    <property type="project" value="UniProtKB-ARBA"/>
</dbReference>
<keyword evidence="2" id="KW-0902">Two-component regulatory system</keyword>
<dbReference type="Gene3D" id="1.20.120.160">
    <property type="entry name" value="HPT domain"/>
    <property type="match status" value="1"/>
</dbReference>
<dbReference type="InterPro" id="IPR001789">
    <property type="entry name" value="Sig_transdc_resp-reg_receiver"/>
</dbReference>
<dbReference type="SMART" id="SM00448">
    <property type="entry name" value="REC"/>
    <property type="match status" value="1"/>
</dbReference>
<keyword evidence="1 4" id="KW-0597">Phosphoprotein</keyword>
<dbReference type="InterPro" id="IPR008207">
    <property type="entry name" value="Sig_transdc_His_kin_Hpt_dom"/>
</dbReference>
<dbReference type="SUPFAM" id="SSF52172">
    <property type="entry name" value="CheY-like"/>
    <property type="match status" value="1"/>
</dbReference>
<feature type="modified residue" description="4-aspartylphosphate" evidence="4">
    <location>
        <position position="57"/>
    </location>
</feature>
<organism evidence="7 8">
    <name type="scientific">Roseateles asaccharophilus</name>
    <dbReference type="NCBI Taxonomy" id="582607"/>
    <lineage>
        <taxon>Bacteria</taxon>
        <taxon>Pseudomonadati</taxon>
        <taxon>Pseudomonadota</taxon>
        <taxon>Betaproteobacteria</taxon>
        <taxon>Burkholderiales</taxon>
        <taxon>Sphaerotilaceae</taxon>
        <taxon>Roseateles</taxon>
    </lineage>
</organism>
<comment type="caution">
    <text evidence="7">The sequence shown here is derived from an EMBL/GenBank/DDBJ whole genome shotgun (WGS) entry which is preliminary data.</text>
</comment>
<dbReference type="CDD" id="cd00156">
    <property type="entry name" value="REC"/>
    <property type="match status" value="1"/>
</dbReference>
<reference evidence="7 8" key="1">
    <citation type="submission" date="2019-03" db="EMBL/GenBank/DDBJ databases">
        <title>Genomic Encyclopedia of Type Strains, Phase IV (KMG-IV): sequencing the most valuable type-strain genomes for metagenomic binning, comparative biology and taxonomic classification.</title>
        <authorList>
            <person name="Goeker M."/>
        </authorList>
    </citation>
    <scope>NUCLEOTIDE SEQUENCE [LARGE SCALE GENOMIC DNA]</scope>
    <source>
        <strain evidence="7 8">DSM 25082</strain>
    </source>
</reference>
<dbReference type="EMBL" id="SNXE01000001">
    <property type="protein sequence ID" value="TDP12589.1"/>
    <property type="molecule type" value="Genomic_DNA"/>
</dbReference>
<dbReference type="PANTHER" id="PTHR44591">
    <property type="entry name" value="STRESS RESPONSE REGULATOR PROTEIN 1"/>
    <property type="match status" value="1"/>
</dbReference>
<feature type="modified residue" description="Phosphohistidine" evidence="3">
    <location>
        <position position="205"/>
    </location>
</feature>
<feature type="domain" description="Response regulatory" evidence="5">
    <location>
        <begin position="8"/>
        <end position="125"/>
    </location>
</feature>
<dbReference type="GO" id="GO:0000160">
    <property type="term" value="P:phosphorelay signal transduction system"/>
    <property type="evidence" value="ECO:0007669"/>
    <property type="project" value="UniProtKB-KW"/>
</dbReference>
<dbReference type="Pfam" id="PF01627">
    <property type="entry name" value="Hpt"/>
    <property type="match status" value="1"/>
</dbReference>
<evidence type="ECO:0000256" key="4">
    <source>
        <dbReference type="PROSITE-ProRule" id="PRU00169"/>
    </source>
</evidence>
<evidence type="ECO:0000256" key="2">
    <source>
        <dbReference type="ARBA" id="ARBA00023012"/>
    </source>
</evidence>
<feature type="domain" description="HPt" evidence="6">
    <location>
        <begin position="166"/>
        <end position="253"/>
    </location>
</feature>
<dbReference type="OrthoDB" id="9150035at2"/>
<accession>A0A4R6NA24</accession>
<gene>
    <name evidence="7" type="ORF">DFR39_10161</name>
</gene>
<sequence length="253" mass="26986">MSAGGRPRVLLVEDDPSLQRFVQLALEEFEIELLTVGSVDAGLAELARAPVALVLTDLMLPERSGFELIDALAAEPALRAGARVAVFSAGLTPATRGRLERPEVWRLLSKPCGLAELDACVRDALAQGPEVADKVVHSSSVATSAEPPPGPEVRQAAAIAEYFGGNAPLYLSFRASCLQQFQADLAEGDKALTDGDAPALRRLAHSLKSVLRSLGHPEAASDALTLEEASQRNDWPALTALWPQLRDALKQLR</sequence>
<dbReference type="InterPro" id="IPR050595">
    <property type="entry name" value="Bact_response_regulator"/>
</dbReference>
<dbReference type="RefSeq" id="WP_133601542.1">
    <property type="nucleotide sequence ID" value="NZ_JAUFPJ010000005.1"/>
</dbReference>
<dbReference type="InterPro" id="IPR011006">
    <property type="entry name" value="CheY-like_superfamily"/>
</dbReference>
<dbReference type="PROSITE" id="PS50110">
    <property type="entry name" value="RESPONSE_REGULATORY"/>
    <property type="match status" value="1"/>
</dbReference>
<keyword evidence="8" id="KW-1185">Reference proteome</keyword>
<protein>
    <submittedName>
        <fullName evidence="7">Hpt domain-containing protein</fullName>
    </submittedName>
</protein>
<dbReference type="SUPFAM" id="SSF47226">
    <property type="entry name" value="Histidine-containing phosphotransfer domain, HPT domain"/>
    <property type="match status" value="1"/>
</dbReference>
<evidence type="ECO:0000256" key="3">
    <source>
        <dbReference type="PROSITE-ProRule" id="PRU00110"/>
    </source>
</evidence>
<dbReference type="Proteomes" id="UP000295357">
    <property type="component" value="Unassembled WGS sequence"/>
</dbReference>
<name>A0A4R6NA24_9BURK</name>
<evidence type="ECO:0000259" key="5">
    <source>
        <dbReference type="PROSITE" id="PS50110"/>
    </source>
</evidence>
<dbReference type="InterPro" id="IPR036641">
    <property type="entry name" value="HPT_dom_sf"/>
</dbReference>
<dbReference type="Pfam" id="PF00072">
    <property type="entry name" value="Response_reg"/>
    <property type="match status" value="1"/>
</dbReference>
<dbReference type="AlphaFoldDB" id="A0A4R6NA24"/>
<dbReference type="Gene3D" id="3.40.50.2300">
    <property type="match status" value="1"/>
</dbReference>
<evidence type="ECO:0000313" key="7">
    <source>
        <dbReference type="EMBL" id="TDP12589.1"/>
    </source>
</evidence>
<proteinExistence type="predicted"/>
<evidence type="ECO:0000256" key="1">
    <source>
        <dbReference type="ARBA" id="ARBA00022553"/>
    </source>
</evidence>
<dbReference type="PANTHER" id="PTHR44591:SF3">
    <property type="entry name" value="RESPONSE REGULATORY DOMAIN-CONTAINING PROTEIN"/>
    <property type="match status" value="1"/>
</dbReference>
<evidence type="ECO:0000259" key="6">
    <source>
        <dbReference type="PROSITE" id="PS50894"/>
    </source>
</evidence>
<evidence type="ECO:0000313" key="8">
    <source>
        <dbReference type="Proteomes" id="UP000295357"/>
    </source>
</evidence>
<dbReference type="PROSITE" id="PS50894">
    <property type="entry name" value="HPT"/>
    <property type="match status" value="1"/>
</dbReference>